<sequence length="233" mass="26138">MANPSGNGSNNNEADHPGYDGGSSVTEHNPGVSTDWTQDEQSILEDGLSQYASEANIIRYAKIAVQLQNKTVRDVALRCRWMFKRDISKRRKEEDYILTRKSKDRKERINEHLASTSHLATQTGSSSFSQGVSANGKSNPIQYSVLISPAGQLIKESAQALERVFTNLETNQLQQVHENIHLLCRVRKNIHDILRSLSDTPEKAKQMPPLPVKLNEDLLNSLIPHATLQQQML</sequence>
<dbReference type="CDD" id="cd00167">
    <property type="entry name" value="SANT"/>
    <property type="match status" value="1"/>
</dbReference>
<evidence type="ECO:0000259" key="2">
    <source>
        <dbReference type="SMART" id="SM00717"/>
    </source>
</evidence>
<protein>
    <recommendedName>
        <fullName evidence="2">Myb-like domain-containing protein</fullName>
    </recommendedName>
</protein>
<comment type="caution">
    <text evidence="3">The sequence shown here is derived from an EMBL/GenBank/DDBJ whole genome shotgun (WGS) entry which is preliminary data.</text>
</comment>
<dbReference type="EMBL" id="JBCNJP010000021">
    <property type="protein sequence ID" value="KAK9059140.1"/>
    <property type="molecule type" value="Genomic_DNA"/>
</dbReference>
<dbReference type="PANTHER" id="PTHR14000:SF45">
    <property type="entry name" value="FINGER CCCH DOMAIN PROTEIN, PUTATIVE (DUF3755)-RELATED"/>
    <property type="match status" value="1"/>
</dbReference>
<dbReference type="InterPro" id="IPR022228">
    <property type="entry name" value="DUF3755"/>
</dbReference>
<feature type="compositionally biased region" description="Polar residues" evidence="1">
    <location>
        <begin position="23"/>
        <end position="35"/>
    </location>
</feature>
<dbReference type="InterPro" id="IPR009057">
    <property type="entry name" value="Homeodomain-like_sf"/>
</dbReference>
<gene>
    <name evidence="3" type="ORF">SSX86_021759</name>
</gene>
<keyword evidence="4" id="KW-1185">Reference proteome</keyword>
<dbReference type="AlphaFoldDB" id="A0AAP0CLX0"/>
<dbReference type="SUPFAM" id="SSF46689">
    <property type="entry name" value="Homeodomain-like"/>
    <property type="match status" value="1"/>
</dbReference>
<dbReference type="Proteomes" id="UP001408789">
    <property type="component" value="Unassembled WGS sequence"/>
</dbReference>
<dbReference type="Gene3D" id="1.10.10.60">
    <property type="entry name" value="Homeodomain-like"/>
    <property type="match status" value="1"/>
</dbReference>
<feature type="region of interest" description="Disordered" evidence="1">
    <location>
        <begin position="114"/>
        <end position="133"/>
    </location>
</feature>
<feature type="compositionally biased region" description="Polar residues" evidence="1">
    <location>
        <begin position="1"/>
        <end position="12"/>
    </location>
</feature>
<reference evidence="3 4" key="1">
    <citation type="submission" date="2024-04" db="EMBL/GenBank/DDBJ databases">
        <title>The reference genome of an endangered Asteraceae, Deinandra increscens subsp. villosa, native to the Central Coast of California.</title>
        <authorList>
            <person name="Guilliams M."/>
            <person name="Hasenstab-Lehman K."/>
            <person name="Meyer R."/>
            <person name="Mcevoy S."/>
        </authorList>
    </citation>
    <scope>NUCLEOTIDE SEQUENCE [LARGE SCALE GENOMIC DNA]</scope>
    <source>
        <tissue evidence="3">Leaf</tissue>
    </source>
</reference>
<proteinExistence type="predicted"/>
<evidence type="ECO:0000313" key="3">
    <source>
        <dbReference type="EMBL" id="KAK9059140.1"/>
    </source>
</evidence>
<organism evidence="3 4">
    <name type="scientific">Deinandra increscens subsp. villosa</name>
    <dbReference type="NCBI Taxonomy" id="3103831"/>
    <lineage>
        <taxon>Eukaryota</taxon>
        <taxon>Viridiplantae</taxon>
        <taxon>Streptophyta</taxon>
        <taxon>Embryophyta</taxon>
        <taxon>Tracheophyta</taxon>
        <taxon>Spermatophyta</taxon>
        <taxon>Magnoliopsida</taxon>
        <taxon>eudicotyledons</taxon>
        <taxon>Gunneridae</taxon>
        <taxon>Pentapetalae</taxon>
        <taxon>asterids</taxon>
        <taxon>campanulids</taxon>
        <taxon>Asterales</taxon>
        <taxon>Asteraceae</taxon>
        <taxon>Asteroideae</taxon>
        <taxon>Heliantheae alliance</taxon>
        <taxon>Madieae</taxon>
        <taxon>Madiinae</taxon>
        <taxon>Deinandra</taxon>
    </lineage>
</organism>
<evidence type="ECO:0000313" key="4">
    <source>
        <dbReference type="Proteomes" id="UP001408789"/>
    </source>
</evidence>
<evidence type="ECO:0000256" key="1">
    <source>
        <dbReference type="SAM" id="MobiDB-lite"/>
    </source>
</evidence>
<dbReference type="Pfam" id="PF12579">
    <property type="entry name" value="DUF3755"/>
    <property type="match status" value="1"/>
</dbReference>
<dbReference type="SMART" id="SM00717">
    <property type="entry name" value="SANT"/>
    <property type="match status" value="1"/>
</dbReference>
<dbReference type="InterPro" id="IPR001005">
    <property type="entry name" value="SANT/Myb"/>
</dbReference>
<feature type="domain" description="Myb-like" evidence="2">
    <location>
        <begin position="32"/>
        <end position="85"/>
    </location>
</feature>
<accession>A0AAP0CLX0</accession>
<name>A0AAP0CLX0_9ASTR</name>
<dbReference type="PANTHER" id="PTHR14000">
    <property type="entry name" value="FINGER CCCH DOMAIN PROTEIN, PUTATIVE (DUF3755)-RELATED"/>
    <property type="match status" value="1"/>
</dbReference>
<feature type="region of interest" description="Disordered" evidence="1">
    <location>
        <begin position="1"/>
        <end position="35"/>
    </location>
</feature>